<evidence type="ECO:0000313" key="6">
    <source>
        <dbReference type="Proteomes" id="UP000030752"/>
    </source>
</evidence>
<dbReference type="SUPFAM" id="SSF54637">
    <property type="entry name" value="Thioesterase/thiol ester dehydrase-isomerase"/>
    <property type="match status" value="2"/>
</dbReference>
<dbReference type="CDD" id="cd03444">
    <property type="entry name" value="Thioesterase_II_repeat1"/>
    <property type="match status" value="1"/>
</dbReference>
<dbReference type="HOGENOM" id="CLU_064147_0_0_1"/>
<dbReference type="InterPro" id="IPR049449">
    <property type="entry name" value="TesB_ACOT8-like_N"/>
</dbReference>
<accession>W2SBA8</accession>
<dbReference type="AlphaFoldDB" id="W2SBA8"/>
<dbReference type="Pfam" id="PF20789">
    <property type="entry name" value="4HBT_3C"/>
    <property type="match status" value="1"/>
</dbReference>
<reference evidence="5 6" key="1">
    <citation type="submission" date="2013-03" db="EMBL/GenBank/DDBJ databases">
        <title>The Genome Sequence of Phialophora europaea CBS 101466.</title>
        <authorList>
            <consortium name="The Broad Institute Genomics Platform"/>
            <person name="Cuomo C."/>
            <person name="de Hoog S."/>
            <person name="Gorbushina A."/>
            <person name="Walker B."/>
            <person name="Young S.K."/>
            <person name="Zeng Q."/>
            <person name="Gargeya S."/>
            <person name="Fitzgerald M."/>
            <person name="Haas B."/>
            <person name="Abouelleil A."/>
            <person name="Allen A.W."/>
            <person name="Alvarado L."/>
            <person name="Arachchi H.M."/>
            <person name="Berlin A.M."/>
            <person name="Chapman S.B."/>
            <person name="Gainer-Dewar J."/>
            <person name="Goldberg J."/>
            <person name="Griggs A."/>
            <person name="Gujja S."/>
            <person name="Hansen M."/>
            <person name="Howarth C."/>
            <person name="Imamovic A."/>
            <person name="Ireland A."/>
            <person name="Larimer J."/>
            <person name="McCowan C."/>
            <person name="Murphy C."/>
            <person name="Pearson M."/>
            <person name="Poon T.W."/>
            <person name="Priest M."/>
            <person name="Roberts A."/>
            <person name="Saif S."/>
            <person name="Shea T."/>
            <person name="Sisk P."/>
            <person name="Sykes S."/>
            <person name="Wortman J."/>
            <person name="Nusbaum C."/>
            <person name="Birren B."/>
        </authorList>
    </citation>
    <scope>NUCLEOTIDE SEQUENCE [LARGE SCALE GENOMIC DNA]</scope>
    <source>
        <strain evidence="5 6">CBS 101466</strain>
    </source>
</reference>
<evidence type="ECO:0000259" key="4">
    <source>
        <dbReference type="Pfam" id="PF20789"/>
    </source>
</evidence>
<dbReference type="GO" id="GO:0006637">
    <property type="term" value="P:acyl-CoA metabolic process"/>
    <property type="evidence" value="ECO:0007669"/>
    <property type="project" value="InterPro"/>
</dbReference>
<dbReference type="STRING" id="1220924.W2SBA8"/>
<sequence>MAGPVDEVNALLKQMAVEKVAEDVFISKEPPARMGNKKSIAYGGCTRAFAMNAASQTVKTGFNLYSCLGFFLGPARIDRSVKCTVYRIRETKSFATRRVVVSQTLPDGSERRCLEVTADFQATEPAAFMVFQPAPLRQYQMPPQVQSKSEARDHFIAGGMATEHSGTRLDDMFILMSRCWEQKPCPEGVSGQNLLGFAKHLTTDQDHLPIVDKVSAEWYRAKGDLPTTADQVSALAFNMDGGLAFIPLIHDHKYLEDVGACSSLDFALRVFSNSFDLTKWHLKERKAIAGEGGRTYSEARLFDEAGNLVAIESQQSIMRPPPTKQTVKL</sequence>
<evidence type="ECO:0000256" key="2">
    <source>
        <dbReference type="ARBA" id="ARBA00022801"/>
    </source>
</evidence>
<dbReference type="CDD" id="cd03445">
    <property type="entry name" value="Thioesterase_II_repeat2"/>
    <property type="match status" value="1"/>
</dbReference>
<dbReference type="PANTHER" id="PTHR11066:SF35">
    <property type="entry name" value="ACYL-COA THIOESTERASE II"/>
    <property type="match status" value="1"/>
</dbReference>
<dbReference type="eggNOG" id="KOG3016">
    <property type="taxonomic scope" value="Eukaryota"/>
</dbReference>
<keyword evidence="2" id="KW-0378">Hydrolase</keyword>
<dbReference type="InterPro" id="IPR003703">
    <property type="entry name" value="Acyl_CoA_thio"/>
</dbReference>
<dbReference type="InParanoid" id="W2SBA8"/>
<gene>
    <name evidence="5" type="ORF">HMPREF1541_09144</name>
</gene>
<dbReference type="GO" id="GO:0047617">
    <property type="term" value="F:fatty acyl-CoA hydrolase activity"/>
    <property type="evidence" value="ECO:0007669"/>
    <property type="project" value="InterPro"/>
</dbReference>
<dbReference type="EMBL" id="KB822712">
    <property type="protein sequence ID" value="ETN45313.1"/>
    <property type="molecule type" value="Genomic_DNA"/>
</dbReference>
<dbReference type="GO" id="GO:0005782">
    <property type="term" value="C:peroxisomal matrix"/>
    <property type="evidence" value="ECO:0007669"/>
    <property type="project" value="UniProtKB-SubCell"/>
</dbReference>
<dbReference type="RefSeq" id="XP_008712041.1">
    <property type="nucleotide sequence ID" value="XM_008713819.1"/>
</dbReference>
<dbReference type="PANTHER" id="PTHR11066">
    <property type="entry name" value="ACYL-COA THIOESTERASE"/>
    <property type="match status" value="1"/>
</dbReference>
<comment type="similarity">
    <text evidence="1">Belongs to the C/M/P thioester hydrolase family.</text>
</comment>
<feature type="domain" description="Acyl-CoA thioesterase-like C-terminal" evidence="4">
    <location>
        <begin position="203"/>
        <end position="317"/>
    </location>
</feature>
<dbReference type="VEuPathDB" id="FungiDB:HMPREF1541_09144"/>
<dbReference type="Proteomes" id="UP000030752">
    <property type="component" value="Unassembled WGS sequence"/>
</dbReference>
<evidence type="ECO:0000256" key="1">
    <source>
        <dbReference type="ARBA" id="ARBA00006538"/>
    </source>
</evidence>
<dbReference type="GO" id="GO:0009062">
    <property type="term" value="P:fatty acid catabolic process"/>
    <property type="evidence" value="ECO:0007669"/>
    <property type="project" value="TreeGrafter"/>
</dbReference>
<organism evidence="5 6">
    <name type="scientific">Cyphellophora europaea (strain CBS 101466)</name>
    <name type="common">Phialophora europaea</name>
    <dbReference type="NCBI Taxonomy" id="1220924"/>
    <lineage>
        <taxon>Eukaryota</taxon>
        <taxon>Fungi</taxon>
        <taxon>Dikarya</taxon>
        <taxon>Ascomycota</taxon>
        <taxon>Pezizomycotina</taxon>
        <taxon>Eurotiomycetes</taxon>
        <taxon>Chaetothyriomycetidae</taxon>
        <taxon>Chaetothyriales</taxon>
        <taxon>Cyphellophoraceae</taxon>
        <taxon>Cyphellophora</taxon>
    </lineage>
</organism>
<dbReference type="Gene3D" id="2.40.160.210">
    <property type="entry name" value="Acyl-CoA thioesterase, double hotdog domain"/>
    <property type="match status" value="1"/>
</dbReference>
<dbReference type="OrthoDB" id="68328at2759"/>
<proteinExistence type="inferred from homology"/>
<keyword evidence="6" id="KW-1185">Reference proteome</keyword>
<name>W2SBA8_CYPE1</name>
<dbReference type="Pfam" id="PF13622">
    <property type="entry name" value="4HBT_3"/>
    <property type="match status" value="1"/>
</dbReference>
<feature type="domain" description="Acyl-CoA thioesterase-like N-terminal HotDog" evidence="3">
    <location>
        <begin position="31"/>
        <end position="121"/>
    </location>
</feature>
<dbReference type="InterPro" id="IPR029069">
    <property type="entry name" value="HotDog_dom_sf"/>
</dbReference>
<protein>
    <submittedName>
        <fullName evidence="5">Acyl-CoA thioesterase II</fullName>
    </submittedName>
</protein>
<evidence type="ECO:0000313" key="5">
    <source>
        <dbReference type="EMBL" id="ETN45313.1"/>
    </source>
</evidence>
<dbReference type="GeneID" id="19976483"/>
<evidence type="ECO:0000259" key="3">
    <source>
        <dbReference type="Pfam" id="PF13622"/>
    </source>
</evidence>
<dbReference type="InterPro" id="IPR049450">
    <property type="entry name" value="ACOT8-like_C"/>
</dbReference>
<dbReference type="InterPro" id="IPR042171">
    <property type="entry name" value="Acyl-CoA_hotdog"/>
</dbReference>